<name>A0A0S2F6E6_LYSAN</name>
<dbReference type="KEGG" id="lab:LA76x_0965"/>
<dbReference type="KEGG" id="laq:GLA29479_2191"/>
<dbReference type="Proteomes" id="UP000060787">
    <property type="component" value="Chromosome"/>
</dbReference>
<keyword evidence="2" id="KW-1185">Reference proteome</keyword>
<protein>
    <submittedName>
        <fullName evidence="1">Uncharacterized protein</fullName>
    </submittedName>
</protein>
<dbReference type="AlphaFoldDB" id="A0A0S2F6E6"/>
<dbReference type="EMBL" id="CP011129">
    <property type="protein sequence ID" value="ALN79126.1"/>
    <property type="molecule type" value="Genomic_DNA"/>
</dbReference>
<reference evidence="1 2" key="1">
    <citation type="journal article" date="2015" name="BMC Genomics">
        <title>Comparative genomics and metabolic profiling of the genus Lysobacter.</title>
        <authorList>
            <person name="de Bruijn I."/>
            <person name="Cheng X."/>
            <person name="de Jager V."/>
            <person name="Exposito R.G."/>
            <person name="Watrous J."/>
            <person name="Patel N."/>
            <person name="Postma J."/>
            <person name="Dorrestein P.C."/>
            <person name="Kobayashi D."/>
            <person name="Raaijmakers J.M."/>
        </authorList>
    </citation>
    <scope>NUCLEOTIDE SEQUENCE [LARGE SCALE GENOMIC DNA]</scope>
    <source>
        <strain evidence="1 2">76</strain>
    </source>
</reference>
<gene>
    <name evidence="1" type="ORF">LA76x_0965</name>
</gene>
<proteinExistence type="predicted"/>
<accession>A0A0S2F6E6</accession>
<organism evidence="1 2">
    <name type="scientific">Lysobacter antibioticus</name>
    <dbReference type="NCBI Taxonomy" id="84531"/>
    <lineage>
        <taxon>Bacteria</taxon>
        <taxon>Pseudomonadati</taxon>
        <taxon>Pseudomonadota</taxon>
        <taxon>Gammaproteobacteria</taxon>
        <taxon>Lysobacterales</taxon>
        <taxon>Lysobacteraceae</taxon>
        <taxon>Lysobacter</taxon>
    </lineage>
</organism>
<dbReference type="RefSeq" id="WP_057916789.1">
    <property type="nucleotide sequence ID" value="NZ_CP011129.1"/>
</dbReference>
<evidence type="ECO:0000313" key="2">
    <source>
        <dbReference type="Proteomes" id="UP000060787"/>
    </source>
</evidence>
<dbReference type="OrthoDB" id="6026194at2"/>
<dbReference type="PATRIC" id="fig|84531.7.peg.2150"/>
<dbReference type="STRING" id="84531.LA76x_0965"/>
<evidence type="ECO:0000313" key="1">
    <source>
        <dbReference type="EMBL" id="ALN79126.1"/>
    </source>
</evidence>
<sequence length="59" mass="6523">MGTTRIDFDKTSLIKPKYIPVTESIRANSTASGEELKSAMSELNSPTVQEQAFLDEFAK</sequence>